<feature type="region of interest" description="Disordered" evidence="16">
    <location>
        <begin position="505"/>
        <end position="528"/>
    </location>
</feature>
<sequence>MNPTAAWSVGRAAARSSQRTVPLYAQARCPFRPVPSAPITRHARSFACSPRQHRAAPLDQQQQQQQQYQQRPQLSETQALAVPQATLDAQARKVNVVWSSGIESRYHNIWLRDHCRCPACYHPQTKQRQLDTFSISPQLNPIAVESTTEGLLVHWPQPGAEETSASSLLARDASSDDAAAPHSSLYPWSWLYSNSYAPSLSLTSGSGEPGTDMEKAGRLLWGKGIAQQPPSVTWAEVMDDQGSDRGLLRWLSKIEQFGFCFVTGVPPTPEDTEALVRRIAFIRETHYGGFWDFTSDLSHGDTAYTNLALGAHTDTTYFTDPAGLQLFHLLSHTEAKDGTAPSGGESLLVDGFFAAKILREVHPEAYEVLSQARFRTHSAGDDDVLIRPLKRGGFPILEHDTVTGELVRVRYNNDDRSVLKLPEDQVLPFYDALAKWHEILTNVDSEYWEQLKPGNALIFDNHRVLHGRSAFVGNRRLCGAYVNHDDYRSRLAVLRKRYPDVVNNKRFSRSPDADEASSSSRGVWEDGL</sequence>
<dbReference type="AlphaFoldDB" id="A0A316YRG4"/>
<dbReference type="EMBL" id="KZ819635">
    <property type="protein sequence ID" value="PWN91889.1"/>
    <property type="molecule type" value="Genomic_DNA"/>
</dbReference>
<accession>A0A316YRG4</accession>
<evidence type="ECO:0000256" key="5">
    <source>
        <dbReference type="ARBA" id="ARBA00012267"/>
    </source>
</evidence>
<evidence type="ECO:0000256" key="11">
    <source>
        <dbReference type="ARBA" id="ARBA00030363"/>
    </source>
</evidence>
<dbReference type="RefSeq" id="XP_025379087.1">
    <property type="nucleotide sequence ID" value="XM_025521177.1"/>
</dbReference>
<dbReference type="EC" id="1.14.11.8" evidence="5"/>
<evidence type="ECO:0000256" key="13">
    <source>
        <dbReference type="ARBA" id="ARBA00032283"/>
    </source>
</evidence>
<feature type="domain" description="TauD/TfdA-like" evidence="17">
    <location>
        <begin position="244"/>
        <end position="481"/>
    </location>
</feature>
<evidence type="ECO:0000259" key="17">
    <source>
        <dbReference type="Pfam" id="PF02668"/>
    </source>
</evidence>
<comment type="cofactor">
    <cofactor evidence="2">
        <name>L-ascorbate</name>
        <dbReference type="ChEBI" id="CHEBI:38290"/>
    </cofactor>
</comment>
<name>A0A316YRG4_9BASI</name>
<evidence type="ECO:0000256" key="12">
    <source>
        <dbReference type="ARBA" id="ARBA00031778"/>
    </source>
</evidence>
<evidence type="ECO:0000256" key="1">
    <source>
        <dbReference type="ARBA" id="ARBA00001954"/>
    </source>
</evidence>
<evidence type="ECO:0000256" key="4">
    <source>
        <dbReference type="ARBA" id="ARBA00008654"/>
    </source>
</evidence>
<dbReference type="CDD" id="cd00250">
    <property type="entry name" value="CAS_like"/>
    <property type="match status" value="1"/>
</dbReference>
<dbReference type="STRING" id="215250.A0A316YRG4"/>
<dbReference type="GeneID" id="37043093"/>
<dbReference type="Proteomes" id="UP000245768">
    <property type="component" value="Unassembled WGS sequence"/>
</dbReference>
<comment type="pathway">
    <text evidence="3">Amine and polyamine biosynthesis; carnitine biosynthesis.</text>
</comment>
<keyword evidence="8 19" id="KW-0223">Dioxygenase</keyword>
<keyword evidence="20" id="KW-1185">Reference proteome</keyword>
<comment type="cofactor">
    <cofactor evidence="1">
        <name>Fe(2+)</name>
        <dbReference type="ChEBI" id="CHEBI:29033"/>
    </cofactor>
</comment>
<dbReference type="InParanoid" id="A0A316YRG4"/>
<organism evidence="19 20">
    <name type="scientific">Acaromyces ingoldii</name>
    <dbReference type="NCBI Taxonomy" id="215250"/>
    <lineage>
        <taxon>Eukaryota</taxon>
        <taxon>Fungi</taxon>
        <taxon>Dikarya</taxon>
        <taxon>Basidiomycota</taxon>
        <taxon>Ustilaginomycotina</taxon>
        <taxon>Exobasidiomycetes</taxon>
        <taxon>Exobasidiales</taxon>
        <taxon>Cryptobasidiaceae</taxon>
        <taxon>Acaromyces</taxon>
    </lineage>
</organism>
<comment type="catalytic activity">
    <reaction evidence="15">
        <text>N(6),N(6),N(6)-trimethyl-L-lysine + 2-oxoglutarate + O2 = (3S)-3-hydroxy-N(6),N(6),N(6)-trimethyl-L-lysine + succinate + CO2</text>
        <dbReference type="Rhea" id="RHEA:14181"/>
        <dbReference type="ChEBI" id="CHEBI:15379"/>
        <dbReference type="ChEBI" id="CHEBI:16526"/>
        <dbReference type="ChEBI" id="CHEBI:16810"/>
        <dbReference type="ChEBI" id="CHEBI:30031"/>
        <dbReference type="ChEBI" id="CHEBI:58100"/>
        <dbReference type="ChEBI" id="CHEBI:141499"/>
        <dbReference type="EC" id="1.14.11.8"/>
    </reaction>
</comment>
<gene>
    <name evidence="19" type="ORF">FA10DRAFT_265717</name>
</gene>
<keyword evidence="7" id="KW-0124">Carnitine biosynthesis</keyword>
<protein>
    <recommendedName>
        <fullName evidence="5">trimethyllysine dioxygenase</fullName>
        <ecNumber evidence="5">1.14.11.8</ecNumber>
    </recommendedName>
    <alternativeName>
        <fullName evidence="12">Epsilon-trimethyllysine 2-oxoglutarate dioxygenase</fullName>
    </alternativeName>
    <alternativeName>
        <fullName evidence="11">TML hydroxylase</fullName>
    </alternativeName>
    <alternativeName>
        <fullName evidence="13">TML-alpha-ketoglutarate dioxygenase</fullName>
    </alternativeName>
</protein>
<proteinExistence type="inferred from homology"/>
<dbReference type="Pfam" id="PF02668">
    <property type="entry name" value="TauD"/>
    <property type="match status" value="1"/>
</dbReference>
<evidence type="ECO:0000256" key="10">
    <source>
        <dbReference type="ARBA" id="ARBA00023004"/>
    </source>
</evidence>
<feature type="compositionally biased region" description="Low complexity" evidence="16">
    <location>
        <begin position="60"/>
        <end position="70"/>
    </location>
</feature>
<dbReference type="FunFam" id="3.60.130.10:FF:000001">
    <property type="entry name" value="Trimethyllysine dioxygenase, mitochondrial"/>
    <property type="match status" value="1"/>
</dbReference>
<keyword evidence="6" id="KW-0479">Metal-binding</keyword>
<dbReference type="Gene3D" id="3.30.2020.30">
    <property type="match status" value="1"/>
</dbReference>
<evidence type="ECO:0000313" key="20">
    <source>
        <dbReference type="Proteomes" id="UP000245768"/>
    </source>
</evidence>
<dbReference type="NCBIfam" id="TIGR02410">
    <property type="entry name" value="carnitine_TMLD"/>
    <property type="match status" value="1"/>
</dbReference>
<dbReference type="PANTHER" id="PTHR10696:SF51">
    <property type="entry name" value="TRIMETHYLLYSINE DIOXYGENASE, MITOCHONDRIAL"/>
    <property type="match status" value="1"/>
</dbReference>
<evidence type="ECO:0000256" key="3">
    <source>
        <dbReference type="ARBA" id="ARBA00005022"/>
    </source>
</evidence>
<dbReference type="PANTHER" id="PTHR10696">
    <property type="entry name" value="GAMMA-BUTYROBETAINE HYDROXYLASE-RELATED"/>
    <property type="match status" value="1"/>
</dbReference>
<dbReference type="GO" id="GO:0045329">
    <property type="term" value="P:carnitine biosynthetic process"/>
    <property type="evidence" value="ECO:0007669"/>
    <property type="project" value="UniProtKB-UniPathway"/>
</dbReference>
<evidence type="ECO:0000256" key="2">
    <source>
        <dbReference type="ARBA" id="ARBA00001961"/>
    </source>
</evidence>
<evidence type="ECO:0000256" key="7">
    <source>
        <dbReference type="ARBA" id="ARBA00022873"/>
    </source>
</evidence>
<dbReference type="InterPro" id="IPR010376">
    <property type="entry name" value="GBBH-like_N"/>
</dbReference>
<evidence type="ECO:0000256" key="8">
    <source>
        <dbReference type="ARBA" id="ARBA00022964"/>
    </source>
</evidence>
<evidence type="ECO:0000256" key="15">
    <source>
        <dbReference type="ARBA" id="ARBA00049334"/>
    </source>
</evidence>
<reference evidence="19" key="1">
    <citation type="journal article" date="2018" name="Mol. Biol. Evol.">
        <title>Broad Genomic Sampling Reveals a Smut Pathogenic Ancestry of the Fungal Clade Ustilaginomycotina.</title>
        <authorList>
            <person name="Kijpornyongpan T."/>
            <person name="Mondo S.J."/>
            <person name="Barry K."/>
            <person name="Sandor L."/>
            <person name="Lee J."/>
            <person name="Lipzen A."/>
            <person name="Pangilinan J."/>
            <person name="LaButti K."/>
            <person name="Hainaut M."/>
            <person name="Henrissat B."/>
            <person name="Grigoriev I.V."/>
            <person name="Spatafora J.W."/>
            <person name="Aime M.C."/>
        </authorList>
    </citation>
    <scope>NUCLEOTIDE SEQUENCE [LARGE SCALE GENOMIC DNA]</scope>
    <source>
        <strain evidence="19">MCA 4198</strain>
    </source>
</reference>
<evidence type="ECO:0000256" key="14">
    <source>
        <dbReference type="ARBA" id="ARBA00046008"/>
    </source>
</evidence>
<evidence type="ECO:0000256" key="6">
    <source>
        <dbReference type="ARBA" id="ARBA00022723"/>
    </source>
</evidence>
<feature type="region of interest" description="Disordered" evidence="16">
    <location>
        <begin position="47"/>
        <end position="72"/>
    </location>
</feature>
<dbReference type="InterPro" id="IPR038492">
    <property type="entry name" value="GBBH-like_N_sf"/>
</dbReference>
<dbReference type="GO" id="GO:0050353">
    <property type="term" value="F:trimethyllysine dioxygenase activity"/>
    <property type="evidence" value="ECO:0007669"/>
    <property type="project" value="UniProtKB-EC"/>
</dbReference>
<dbReference type="InterPro" id="IPR042098">
    <property type="entry name" value="TauD-like_sf"/>
</dbReference>
<evidence type="ECO:0000256" key="9">
    <source>
        <dbReference type="ARBA" id="ARBA00023002"/>
    </source>
</evidence>
<dbReference type="OrthoDB" id="408743at2759"/>
<dbReference type="Gene3D" id="3.60.130.10">
    <property type="entry name" value="Clavaminate synthase-like"/>
    <property type="match status" value="1"/>
</dbReference>
<comment type="function">
    <text evidence="14">Converts trimethyllysine (TML) into hydroxytrimethyllysine (HTML).</text>
</comment>
<feature type="domain" description="Gamma-butyrobetaine hydroxylase-like N-terminal" evidence="18">
    <location>
        <begin position="87"/>
        <end position="156"/>
    </location>
</feature>
<dbReference type="SUPFAM" id="SSF51197">
    <property type="entry name" value="Clavaminate synthase-like"/>
    <property type="match status" value="1"/>
</dbReference>
<evidence type="ECO:0000256" key="16">
    <source>
        <dbReference type="SAM" id="MobiDB-lite"/>
    </source>
</evidence>
<evidence type="ECO:0000313" key="19">
    <source>
        <dbReference type="EMBL" id="PWN91889.1"/>
    </source>
</evidence>
<dbReference type="GO" id="GO:0005739">
    <property type="term" value="C:mitochondrion"/>
    <property type="evidence" value="ECO:0007669"/>
    <property type="project" value="TreeGrafter"/>
</dbReference>
<keyword evidence="9" id="KW-0560">Oxidoreductase</keyword>
<dbReference type="FunFam" id="3.30.2020.30:FF:000002">
    <property type="entry name" value="Putative gamma-butyrobetaine dioxygenase"/>
    <property type="match status" value="1"/>
</dbReference>
<dbReference type="InterPro" id="IPR050411">
    <property type="entry name" value="AlphaKG_dependent_hydroxylases"/>
</dbReference>
<dbReference type="GO" id="GO:0005506">
    <property type="term" value="F:iron ion binding"/>
    <property type="evidence" value="ECO:0007669"/>
    <property type="project" value="InterPro"/>
</dbReference>
<evidence type="ECO:0000259" key="18">
    <source>
        <dbReference type="Pfam" id="PF06155"/>
    </source>
</evidence>
<dbReference type="Pfam" id="PF06155">
    <property type="entry name" value="GBBH-like_N"/>
    <property type="match status" value="1"/>
</dbReference>
<dbReference type="UniPathway" id="UPA00118"/>
<dbReference type="InterPro" id="IPR012776">
    <property type="entry name" value="Trimethyllysine_dOase"/>
</dbReference>
<dbReference type="InterPro" id="IPR003819">
    <property type="entry name" value="TauD/TfdA-like"/>
</dbReference>
<comment type="similarity">
    <text evidence="4">Belongs to the gamma-BBH/TMLD family.</text>
</comment>
<keyword evidence="10" id="KW-0408">Iron</keyword>